<dbReference type="AlphaFoldDB" id="A0A8J6HIW7"/>
<gene>
    <name evidence="1" type="ORF">GEV33_007660</name>
</gene>
<organism evidence="1 2">
    <name type="scientific">Tenebrio molitor</name>
    <name type="common">Yellow mealworm beetle</name>
    <dbReference type="NCBI Taxonomy" id="7067"/>
    <lineage>
        <taxon>Eukaryota</taxon>
        <taxon>Metazoa</taxon>
        <taxon>Ecdysozoa</taxon>
        <taxon>Arthropoda</taxon>
        <taxon>Hexapoda</taxon>
        <taxon>Insecta</taxon>
        <taxon>Pterygota</taxon>
        <taxon>Neoptera</taxon>
        <taxon>Endopterygota</taxon>
        <taxon>Coleoptera</taxon>
        <taxon>Polyphaga</taxon>
        <taxon>Cucujiformia</taxon>
        <taxon>Tenebrionidae</taxon>
        <taxon>Tenebrio</taxon>
    </lineage>
</organism>
<proteinExistence type="predicted"/>
<comment type="caution">
    <text evidence="1">The sequence shown here is derived from an EMBL/GenBank/DDBJ whole genome shotgun (WGS) entry which is preliminary data.</text>
</comment>
<dbReference type="Proteomes" id="UP000719412">
    <property type="component" value="Unassembled WGS sequence"/>
</dbReference>
<reference evidence="1" key="1">
    <citation type="journal article" date="2020" name="J Insects Food Feed">
        <title>The yellow mealworm (Tenebrio molitor) genome: a resource for the emerging insects as food and feed industry.</title>
        <authorList>
            <person name="Eriksson T."/>
            <person name="Andere A."/>
            <person name="Kelstrup H."/>
            <person name="Emery V."/>
            <person name="Picard C."/>
        </authorList>
    </citation>
    <scope>NUCLEOTIDE SEQUENCE</scope>
    <source>
        <strain evidence="1">Stoneville</strain>
        <tissue evidence="1">Whole head</tissue>
    </source>
</reference>
<name>A0A8J6HIW7_TENMO</name>
<keyword evidence="2" id="KW-1185">Reference proteome</keyword>
<sequence length="176" mass="19425">MVSFRKRSIFRSSVCEKFFMIVNCPKKHRLILYRAALIAVDSTKSALQRKKSSSVAIGCPKINISNARDHLIGRISTTEPRHSGPFGAPIDVSVSSAETPDISAKPGPPWRPVKFIVLDAGSIDGWMMAPYLNRGGWDNRGARTPSPPPHLYRRRGANQFRNYPSHTSSISVVPGV</sequence>
<evidence type="ECO:0000313" key="2">
    <source>
        <dbReference type="Proteomes" id="UP000719412"/>
    </source>
</evidence>
<protein>
    <submittedName>
        <fullName evidence="1">Uncharacterized protein</fullName>
    </submittedName>
</protein>
<accession>A0A8J6HIW7</accession>
<reference evidence="1" key="2">
    <citation type="submission" date="2021-08" db="EMBL/GenBank/DDBJ databases">
        <authorList>
            <person name="Eriksson T."/>
        </authorList>
    </citation>
    <scope>NUCLEOTIDE SEQUENCE</scope>
    <source>
        <strain evidence="1">Stoneville</strain>
        <tissue evidence="1">Whole head</tissue>
    </source>
</reference>
<dbReference type="EMBL" id="JABDTM020023506">
    <property type="protein sequence ID" value="KAH0815132.1"/>
    <property type="molecule type" value="Genomic_DNA"/>
</dbReference>
<evidence type="ECO:0000313" key="1">
    <source>
        <dbReference type="EMBL" id="KAH0815132.1"/>
    </source>
</evidence>